<dbReference type="AlphaFoldDB" id="A0A937AJQ0"/>
<feature type="domain" description="DUF559" evidence="1">
    <location>
        <begin position="12"/>
        <end position="118"/>
    </location>
</feature>
<dbReference type="InterPro" id="IPR047216">
    <property type="entry name" value="Endonuclease_DUF559_bact"/>
</dbReference>
<keyword evidence="2" id="KW-0255">Endonuclease</keyword>
<dbReference type="InterPro" id="IPR011335">
    <property type="entry name" value="Restrct_endonuc-II-like"/>
</dbReference>
<dbReference type="GO" id="GO:0004519">
    <property type="term" value="F:endonuclease activity"/>
    <property type="evidence" value="ECO:0007669"/>
    <property type="project" value="UniProtKB-KW"/>
</dbReference>
<dbReference type="Proteomes" id="UP000642920">
    <property type="component" value="Unassembled WGS sequence"/>
</dbReference>
<dbReference type="InterPro" id="IPR007569">
    <property type="entry name" value="DUF559"/>
</dbReference>
<evidence type="ECO:0000259" key="1">
    <source>
        <dbReference type="Pfam" id="PF04480"/>
    </source>
</evidence>
<keyword evidence="2" id="KW-0378">Hydrolase</keyword>
<evidence type="ECO:0000313" key="3">
    <source>
        <dbReference type="Proteomes" id="UP000642920"/>
    </source>
</evidence>
<reference evidence="2" key="1">
    <citation type="submission" date="2021-01" db="EMBL/GenBank/DDBJ databases">
        <title>Marivirga sp. nov., isolated from intertidal surface sediments.</title>
        <authorList>
            <person name="Zhang M."/>
        </authorList>
    </citation>
    <scope>NUCLEOTIDE SEQUENCE</scope>
    <source>
        <strain evidence="2">SM1354</strain>
    </source>
</reference>
<protein>
    <submittedName>
        <fullName evidence="2">Endonuclease domain-containing protein</fullName>
    </submittedName>
</protein>
<dbReference type="PANTHER" id="PTHR38590:SF1">
    <property type="entry name" value="BLL0828 PROTEIN"/>
    <property type="match status" value="1"/>
</dbReference>
<keyword evidence="2" id="KW-0540">Nuclease</keyword>
<dbReference type="SUPFAM" id="SSF52980">
    <property type="entry name" value="Restriction endonuclease-like"/>
    <property type="match status" value="1"/>
</dbReference>
<accession>A0A937AJQ0</accession>
<proteinExistence type="predicted"/>
<sequence>MKRNILPYDPKLKLLARELRNNSTQSEIRLWQQLKGKQMMGYDFHRQKPLLKYIADFFCHELMLVIELDGYTHKFEEVQKKDESKQRALEGLGLTVLRFADIEVMQDINNVLRTITNYIYDYEESHP</sequence>
<dbReference type="PANTHER" id="PTHR38590">
    <property type="entry name" value="BLL0828 PROTEIN"/>
    <property type="match status" value="1"/>
</dbReference>
<dbReference type="RefSeq" id="WP_201923634.1">
    <property type="nucleotide sequence ID" value="NZ_JAERQG010000004.1"/>
</dbReference>
<evidence type="ECO:0000313" key="2">
    <source>
        <dbReference type="EMBL" id="MBL0766749.1"/>
    </source>
</evidence>
<comment type="caution">
    <text evidence="2">The sequence shown here is derived from an EMBL/GenBank/DDBJ whole genome shotgun (WGS) entry which is preliminary data.</text>
</comment>
<gene>
    <name evidence="2" type="ORF">JKP34_15890</name>
</gene>
<dbReference type="Pfam" id="PF04480">
    <property type="entry name" value="DUF559"/>
    <property type="match status" value="1"/>
</dbReference>
<dbReference type="Gene3D" id="3.40.960.10">
    <property type="entry name" value="VSR Endonuclease"/>
    <property type="match status" value="1"/>
</dbReference>
<organism evidence="2 3">
    <name type="scientific">Marivirga atlantica</name>
    <dbReference type="NCBI Taxonomy" id="1548457"/>
    <lineage>
        <taxon>Bacteria</taxon>
        <taxon>Pseudomonadati</taxon>
        <taxon>Bacteroidota</taxon>
        <taxon>Cytophagia</taxon>
        <taxon>Cytophagales</taxon>
        <taxon>Marivirgaceae</taxon>
        <taxon>Marivirga</taxon>
    </lineage>
</organism>
<keyword evidence="3" id="KW-1185">Reference proteome</keyword>
<name>A0A937AJQ0_9BACT</name>
<dbReference type="EMBL" id="JAERQG010000004">
    <property type="protein sequence ID" value="MBL0766749.1"/>
    <property type="molecule type" value="Genomic_DNA"/>
</dbReference>
<dbReference type="CDD" id="cd01038">
    <property type="entry name" value="Endonuclease_DUF559"/>
    <property type="match status" value="1"/>
</dbReference>